<dbReference type="PANTHER" id="PTHR45532">
    <property type="entry name" value="WD REPEAT-CONTAINING PROTEIN 97"/>
    <property type="match status" value="1"/>
</dbReference>
<dbReference type="PANTHER" id="PTHR45532:SF1">
    <property type="entry name" value="WD REPEAT-CONTAINING PROTEIN 97"/>
    <property type="match status" value="1"/>
</dbReference>
<feature type="compositionally biased region" description="Basic and acidic residues" evidence="2">
    <location>
        <begin position="735"/>
        <end position="744"/>
    </location>
</feature>
<feature type="compositionally biased region" description="Polar residues" evidence="2">
    <location>
        <begin position="982"/>
        <end position="1005"/>
    </location>
</feature>
<proteinExistence type="predicted"/>
<dbReference type="InterPro" id="IPR015943">
    <property type="entry name" value="WD40/YVTN_repeat-like_dom_sf"/>
</dbReference>
<feature type="compositionally biased region" description="Low complexity" evidence="2">
    <location>
        <begin position="954"/>
        <end position="971"/>
    </location>
</feature>
<feature type="compositionally biased region" description="Low complexity" evidence="2">
    <location>
        <begin position="700"/>
        <end position="725"/>
    </location>
</feature>
<dbReference type="GeneID" id="94836146"/>
<evidence type="ECO:0000313" key="4">
    <source>
        <dbReference type="Proteomes" id="UP000179807"/>
    </source>
</evidence>
<keyword evidence="4" id="KW-1185">Reference proteome</keyword>
<feature type="compositionally biased region" description="Basic and acidic residues" evidence="2">
    <location>
        <begin position="845"/>
        <end position="860"/>
    </location>
</feature>
<dbReference type="Gene3D" id="2.130.10.10">
    <property type="entry name" value="YVTN repeat-like/Quinoprotein amine dehydrogenase"/>
    <property type="match status" value="1"/>
</dbReference>
<evidence type="ECO:0000256" key="1">
    <source>
        <dbReference type="PROSITE-ProRule" id="PRU00221"/>
    </source>
</evidence>
<protein>
    <submittedName>
        <fullName evidence="3">Uncharacterized protein</fullName>
    </submittedName>
</protein>
<gene>
    <name evidence="3" type="ORF">TRFO_20510</name>
</gene>
<comment type="caution">
    <text evidence="3">The sequence shown here is derived from an EMBL/GenBank/DDBJ whole genome shotgun (WGS) entry which is preliminary data.</text>
</comment>
<feature type="compositionally biased region" description="Polar residues" evidence="2">
    <location>
        <begin position="1161"/>
        <end position="1181"/>
    </location>
</feature>
<feature type="compositionally biased region" description="Basic and acidic residues" evidence="2">
    <location>
        <begin position="782"/>
        <end position="796"/>
    </location>
</feature>
<accession>A0A1J4KG82</accession>
<feature type="region of interest" description="Disordered" evidence="2">
    <location>
        <begin position="1145"/>
        <end position="1289"/>
    </location>
</feature>
<feature type="compositionally biased region" description="Low complexity" evidence="2">
    <location>
        <begin position="1096"/>
        <end position="1105"/>
    </location>
</feature>
<feature type="compositionally biased region" description="Polar residues" evidence="2">
    <location>
        <begin position="1111"/>
        <end position="1129"/>
    </location>
</feature>
<keyword evidence="1" id="KW-0853">WD repeat</keyword>
<evidence type="ECO:0000256" key="2">
    <source>
        <dbReference type="SAM" id="MobiDB-lite"/>
    </source>
</evidence>
<dbReference type="SUPFAM" id="SSF69322">
    <property type="entry name" value="Tricorn protease domain 2"/>
    <property type="match status" value="1"/>
</dbReference>
<reference evidence="3" key="1">
    <citation type="submission" date="2016-10" db="EMBL/GenBank/DDBJ databases">
        <authorList>
            <person name="Benchimol M."/>
            <person name="Almeida L.G."/>
            <person name="Vasconcelos A.T."/>
            <person name="Perreira-Neves A."/>
            <person name="Rosa I.A."/>
            <person name="Tasca T."/>
            <person name="Bogo M.R."/>
            <person name="de Souza W."/>
        </authorList>
    </citation>
    <scope>NUCLEOTIDE SEQUENCE [LARGE SCALE GENOMIC DNA]</scope>
    <source>
        <strain evidence="3">K</strain>
    </source>
</reference>
<feature type="compositionally biased region" description="Low complexity" evidence="2">
    <location>
        <begin position="1236"/>
        <end position="1268"/>
    </location>
</feature>
<name>A0A1J4KG82_9EUKA</name>
<dbReference type="SUPFAM" id="SSF50998">
    <property type="entry name" value="Quinoprotein alcohol dehydrogenase-like"/>
    <property type="match status" value="1"/>
</dbReference>
<evidence type="ECO:0000313" key="3">
    <source>
        <dbReference type="EMBL" id="OHT10219.1"/>
    </source>
</evidence>
<dbReference type="EMBL" id="MLAK01000617">
    <property type="protein sequence ID" value="OHT10219.1"/>
    <property type="molecule type" value="Genomic_DNA"/>
</dbReference>
<dbReference type="PROSITE" id="PS50082">
    <property type="entry name" value="WD_REPEATS_2"/>
    <property type="match status" value="1"/>
</dbReference>
<feature type="compositionally biased region" description="Basic residues" evidence="2">
    <location>
        <begin position="835"/>
        <end position="844"/>
    </location>
</feature>
<dbReference type="RefSeq" id="XP_068363355.1">
    <property type="nucleotide sequence ID" value="XM_068501442.1"/>
</dbReference>
<feature type="repeat" description="WD" evidence="1">
    <location>
        <begin position="573"/>
        <end position="612"/>
    </location>
</feature>
<organism evidence="3 4">
    <name type="scientific">Tritrichomonas foetus</name>
    <dbReference type="NCBI Taxonomy" id="1144522"/>
    <lineage>
        <taxon>Eukaryota</taxon>
        <taxon>Metamonada</taxon>
        <taxon>Parabasalia</taxon>
        <taxon>Tritrichomonadida</taxon>
        <taxon>Tritrichomonadidae</taxon>
        <taxon>Tritrichomonas</taxon>
    </lineage>
</organism>
<dbReference type="Proteomes" id="UP000179807">
    <property type="component" value="Unassembled WGS sequence"/>
</dbReference>
<dbReference type="VEuPathDB" id="TrichDB:TRFO_20510"/>
<feature type="compositionally biased region" description="Acidic residues" evidence="2">
    <location>
        <begin position="924"/>
        <end position="933"/>
    </location>
</feature>
<feature type="compositionally biased region" description="Polar residues" evidence="2">
    <location>
        <begin position="1269"/>
        <end position="1282"/>
    </location>
</feature>
<feature type="region of interest" description="Disordered" evidence="2">
    <location>
        <begin position="909"/>
        <end position="1129"/>
    </location>
</feature>
<feature type="compositionally biased region" description="Low complexity" evidence="2">
    <location>
        <begin position="1182"/>
        <end position="1204"/>
    </location>
</feature>
<feature type="compositionally biased region" description="Gly residues" evidence="2">
    <location>
        <begin position="1015"/>
        <end position="1025"/>
    </location>
</feature>
<dbReference type="InterPro" id="IPR011047">
    <property type="entry name" value="Quinoprotein_ADH-like_sf"/>
</dbReference>
<sequence length="1698" mass="189917">MIFFKYTFEENFLHNLYMDDQEVIKFGIFDDFSLTFGTGNIMSVFPINYRECIVSTSKEIIKIERDIVKMKYPLKFSTCTLVPDTDFLIGVSLQLGKISVFQLSDLSHPLLEEDYQTNQCGIFHFFYSPKSKAIVTVGDGIRVYNFEYTMSRLSVVKPKVSISFRSKFASSHNTPIMVSPVFDYEKELIILPSSEGFCAFNLDGKKEKVLSNFPSTPTTVYAVHPKSPKLLTCDSQNGMVLWGKIGHIEEMFSAVVSTVLAMFFIDNENVICLDSYHNLFILNIKTSRTFFCYTLPSRPSRLFFLRINNVPYLCVCYHSLLKALKIVIPWKVWNLHINDTRQISRCNKFMDASRILVATNTAFMKLYSPCDGNKMTVATPSIAVHPVSFFYDRGLVEHYNFNQEKLQYDLQVLRTLPEDARRDVLFFLFEDGTLVGFDTGVAPCEETMTMKIKASFMTICRYEDKWCYAVASKKSDLFLLDYYTMQTFKHFSVVDEILLHLFYHLESGLIIMVFNSRTILFDIYKGQIMDTVENGTKITSLFANTLTYGYDDGHLSRIEIHDGMFAKETHANQKPHSAPITAFSFSQKIWLSSSLDGDLLIWDYNNEKLNQICLPLPLYACAVMNGKKDILVATDTEVMQISIFTKEEFDEEVPEIDNYDKIPDCLSRELIEPLEEEISPTFDESDGISEKKSKKKRKPFSNSNFNYKKYANSNNNLNSTSTAPSKPISVGDYDEGGKNNKEKIDDENDEETIKKKLEMMQALNGMREDHMGVPKIAPSNDNYKKKEEEENQEKEAQNVSNEADDDKGKKKRKPKEGKELSDFINSSIDKEKAASKRKKVKKVKAKDNEPPVIENKKPKDISNIMDNLFGSKNKPNKSNVNNSTSGNIDFAALAKQFDKDEEPLILRMKKYSTNKDDEYSYYSDDGDDDDDESLTNKNNNKSDKKAKTINDTENTSNNINNISNTNNNNNNQNKYSGIRAGNTDSAATKTKSQVGASTKQGNSKNSKYKGKEKAGGTGSGSGGGSSSKTKGKASKGGDSTKSQNPSGKNKKGESSKVGVSNIYIPEGSANFGNNTNNNGMENSQCGNNGNKGNGNGYNSHHGSGNPEFVSNGGNVSGKQGFGTSVATDGSDNVATEVYVPNGKKKANTADIGTQPDKFNNDDITSNDLNNVNPNGSNDQKYGSNTSDTNGNNDNNLGSVNDGGSYSLNGGGKQPHLPDIINGSKSPRKGQIREVHMNGPHPGNDGGNNHHAGGSSMLPRLNRNGNPNLKGSNARNGDSSGFNLIQDPSWRPTEVDAIADQRKRCPTPPPIRWGKVNVRQRKPLRSRTPPPRNVGPPLFRMPPPNVIIDPDAVLALYSRGRVEFRPLVDRIERDRDLQHLLYRCTTLLNTDELRSTSQYGVDTYKPRFRWANSPISINELSENNDQFLSDNDINSNGLYSAPNSGRRPASMRGKSSTYNAPIYRRDVSSARQIARPNNVTVITSSNFMQPPPPQAHGAVVERILFNNNSNNSNSYSRPRNSNFSNIKLTSLDENYNSNPLSPALIQNRNENVNNNEDDYLPVFEVRPRNVNSARSPRRFVSSGSSWKNSIEPKTIVMASNDRDNNDLLASAVMSKMPKLTFYNKSFNDSNFGSKNGRRANSVRKSRNILQPLNNSLNRRVSPPHSPIIRTGRSFQSISGGPSDEIQNAVHVGNVFIKME</sequence>
<dbReference type="InterPro" id="IPR001680">
    <property type="entry name" value="WD40_rpt"/>
</dbReference>
<feature type="compositionally biased region" description="Basic and acidic residues" evidence="2">
    <location>
        <begin position="940"/>
        <end position="950"/>
    </location>
</feature>
<feature type="compositionally biased region" description="Low complexity" evidence="2">
    <location>
        <begin position="1067"/>
        <end position="1088"/>
    </location>
</feature>
<feature type="compositionally biased region" description="Low complexity" evidence="2">
    <location>
        <begin position="871"/>
        <end position="883"/>
    </location>
</feature>
<feature type="region of interest" description="Disordered" evidence="2">
    <location>
        <begin position="677"/>
        <end position="885"/>
    </location>
</feature>
<dbReference type="OrthoDB" id="10647749at2759"/>
<feature type="compositionally biased region" description="Acidic residues" evidence="2">
    <location>
        <begin position="677"/>
        <end position="687"/>
    </location>
</feature>